<comment type="caution">
    <text evidence="2">The sequence shown here is derived from an EMBL/GenBank/DDBJ whole genome shotgun (WGS) entry which is preliminary data.</text>
</comment>
<organism evidence="2 3">
    <name type="scientific">Fusibacter ferrireducens</name>
    <dbReference type="NCBI Taxonomy" id="2785058"/>
    <lineage>
        <taxon>Bacteria</taxon>
        <taxon>Bacillati</taxon>
        <taxon>Bacillota</taxon>
        <taxon>Clostridia</taxon>
        <taxon>Eubacteriales</taxon>
        <taxon>Eubacteriales Family XII. Incertae Sedis</taxon>
        <taxon>Fusibacter</taxon>
    </lineage>
</organism>
<name>A0ABR9ZTW4_9FIRM</name>
<reference evidence="2 3" key="1">
    <citation type="submission" date="2020-11" db="EMBL/GenBank/DDBJ databases">
        <title>Fusibacter basophilias sp. nov.</title>
        <authorList>
            <person name="Qiu D."/>
        </authorList>
    </citation>
    <scope>NUCLEOTIDE SEQUENCE [LARGE SCALE GENOMIC DNA]</scope>
    <source>
        <strain evidence="2 3">Q10-2</strain>
    </source>
</reference>
<dbReference type="Proteomes" id="UP000614200">
    <property type="component" value="Unassembled WGS sequence"/>
</dbReference>
<evidence type="ECO:0000313" key="2">
    <source>
        <dbReference type="EMBL" id="MBF4693899.1"/>
    </source>
</evidence>
<dbReference type="SUPFAM" id="SSF69279">
    <property type="entry name" value="Phage tail proteins"/>
    <property type="match status" value="1"/>
</dbReference>
<proteinExistence type="predicted"/>
<evidence type="ECO:0000259" key="1">
    <source>
        <dbReference type="Pfam" id="PF24032"/>
    </source>
</evidence>
<keyword evidence="3" id="KW-1185">Reference proteome</keyword>
<gene>
    <name evidence="2" type="ORF">ISU02_12330</name>
</gene>
<protein>
    <recommendedName>
        <fullName evidence="1">YqbQ/XkdQ domain-containing protein</fullName>
    </recommendedName>
</protein>
<sequence length="317" mass="35991">MKMIVVKNKKTFDISDLIQNLSWGGSINQVARKLTFQMIYGSDYYTPKFVVSNGDFIKLLDQNDQLILSGVIFSKETDRAGGTISVTVYDPLIYLTKNLTTKVAKKVAVTHFIKSLCDEFEIEIVRMPDISTTIDGIFRDVSVYDLIKKALVECSKLNDIQYVMRYEGNGIAIDALGTHVNTMDLVSGEDEIYTLNISESMEELRNTVVIRGKGDGVLVTVKDDELIKKYGRMQHQSSEEKMTKAQSQIYATKLLKELGQETLELSIQMKGNTKIKAGDLVNFKDEELRLNQSFVIEEDNHSMNNSDYTMDLKLMRR</sequence>
<dbReference type="EMBL" id="JADKNH010000007">
    <property type="protein sequence ID" value="MBF4693899.1"/>
    <property type="molecule type" value="Genomic_DNA"/>
</dbReference>
<dbReference type="InterPro" id="IPR056937">
    <property type="entry name" value="YqbQ/XkdQ"/>
</dbReference>
<dbReference type="Pfam" id="PF24032">
    <property type="entry name" value="YQBQ"/>
    <property type="match status" value="1"/>
</dbReference>
<accession>A0ABR9ZTW4</accession>
<evidence type="ECO:0000313" key="3">
    <source>
        <dbReference type="Proteomes" id="UP000614200"/>
    </source>
</evidence>
<dbReference type="RefSeq" id="WP_194702140.1">
    <property type="nucleotide sequence ID" value="NZ_JADKNH010000007.1"/>
</dbReference>
<feature type="domain" description="YqbQ/XkdQ" evidence="1">
    <location>
        <begin position="22"/>
        <end position="314"/>
    </location>
</feature>